<dbReference type="PROSITE" id="PS51162">
    <property type="entry name" value="THYROGLOBULIN_1_2"/>
    <property type="match status" value="5"/>
</dbReference>
<feature type="domain" description="Thyroglobulin type-1" evidence="6">
    <location>
        <begin position="438"/>
        <end position="491"/>
    </location>
</feature>
<evidence type="ECO:0000256" key="3">
    <source>
        <dbReference type="ARBA" id="ARBA00022737"/>
    </source>
</evidence>
<feature type="non-terminal residue" evidence="7">
    <location>
        <position position="1"/>
    </location>
</feature>
<feature type="disulfide bond" evidence="5">
    <location>
        <begin position="42"/>
        <end position="49"/>
    </location>
</feature>
<feature type="domain" description="Thyroglobulin type-1" evidence="6">
    <location>
        <begin position="172"/>
        <end position="232"/>
    </location>
</feature>
<feature type="disulfide bond" evidence="5">
    <location>
        <begin position="94"/>
        <end position="101"/>
    </location>
</feature>
<protein>
    <submittedName>
        <fullName evidence="7">(spotted green pufferfish) hypothetical protein</fullName>
    </submittedName>
</protein>
<keyword evidence="2" id="KW-0964">Secreted</keyword>
<feature type="disulfide bond" evidence="5">
    <location>
        <begin position="212"/>
        <end position="232"/>
    </location>
</feature>
<dbReference type="InterPro" id="IPR000716">
    <property type="entry name" value="Thyroglobulin_1"/>
</dbReference>
<evidence type="ECO:0000256" key="2">
    <source>
        <dbReference type="ARBA" id="ARBA00022525"/>
    </source>
</evidence>
<gene>
    <name evidence="7" type="ORF">GSTENG00010615001</name>
</gene>
<keyword evidence="4 5" id="KW-1015">Disulfide bond</keyword>
<evidence type="ECO:0000256" key="4">
    <source>
        <dbReference type="ARBA" id="ARBA00023157"/>
    </source>
</evidence>
<dbReference type="GO" id="GO:0005615">
    <property type="term" value="C:extracellular space"/>
    <property type="evidence" value="ECO:0007669"/>
    <property type="project" value="TreeGrafter"/>
</dbReference>
<feature type="domain" description="Thyroglobulin type-1" evidence="6">
    <location>
        <begin position="10"/>
        <end position="71"/>
    </location>
</feature>
<evidence type="ECO:0000259" key="6">
    <source>
        <dbReference type="PROSITE" id="PS51162"/>
    </source>
</evidence>
<reference evidence="7" key="2">
    <citation type="submission" date="2004-02" db="EMBL/GenBank/DDBJ databases">
        <authorList>
            <consortium name="Genoscope"/>
            <consortium name="Whitehead Institute Centre for Genome Research"/>
        </authorList>
    </citation>
    <scope>NUCLEOTIDE SEQUENCE</scope>
</reference>
<dbReference type="OrthoDB" id="6409105at2759"/>
<evidence type="ECO:0000313" key="7">
    <source>
        <dbReference type="EMBL" id="CAF94496.1"/>
    </source>
</evidence>
<evidence type="ECO:0000256" key="1">
    <source>
        <dbReference type="ARBA" id="ARBA00004613"/>
    </source>
</evidence>
<feature type="disulfide bond" evidence="5">
    <location>
        <begin position="51"/>
        <end position="71"/>
    </location>
</feature>
<dbReference type="PANTHER" id="PTHR12352:SF3">
    <property type="entry name" value="NIDOGEN-2"/>
    <property type="match status" value="1"/>
</dbReference>
<dbReference type="SUPFAM" id="SSF57610">
    <property type="entry name" value="Thyroglobulin type-1 domain"/>
    <property type="match status" value="5"/>
</dbReference>
<dbReference type="Gene3D" id="4.10.800.10">
    <property type="entry name" value="Thyroglobulin type-1"/>
    <property type="match status" value="5"/>
</dbReference>
<sequence length="547" mass="59199">LEYNLQSDSLSPCELLRSVAVAKQQANVPQCAEDGRFRPVQCKMGGQECWCVDAEGQEVIGTRTNSSAPLCASPCQLQSLLRCSPSGLFEEVQCEPSRGQCWCVDQDGMELYGTRQSGRPSRWVELLLSDVYDSAFVAHPPIHTFAQSNIYQVLQRRMLAVRLAVTGHFRCPSSCEEEQRSAKEALNVYIPSCEPGGTFSSRQCQQGGQCWCVDATGLELPGSRQQGDSLDCSKGPKPVAAIILVISTSFVDPLSLPLFFCCSSDPADRGPDSCPSMRRHALFHLFSASAPFQSSSFGRSQISCTSLVQTLSNLLPVEEELLPFLSQLVEVVGGLFHTVGGALRALSDSSHHRLQENLFGGNFLRKLTSSNFSGLVGTRGPFVLDWVSRKGDSIQENQDLVKSVSRVLGDQAFLLGLQVALGGHSSLLPLEQILTALLRSCSVTQHPTFLPSCTPSGAFRDVQCDVGQCWCVDSQGHELLGFRSAGWPSRCPSACEQQQASALRRRATLAAGAEVYVPACSEDGDFLPLQCVASHCFCVDVKGNSVG</sequence>
<dbReference type="AlphaFoldDB" id="Q4SXY6"/>
<dbReference type="SMART" id="SM00211">
    <property type="entry name" value="TY"/>
    <property type="match status" value="5"/>
</dbReference>
<accession>Q4SXY6</accession>
<proteinExistence type="predicted"/>
<feature type="non-terminal residue" evidence="7">
    <location>
        <position position="547"/>
    </location>
</feature>
<dbReference type="PANTHER" id="PTHR12352">
    <property type="entry name" value="SECRETED MODULAR CALCIUM-BINDING PROTEIN"/>
    <property type="match status" value="1"/>
</dbReference>
<name>Q4SXY6_TETNG</name>
<organism evidence="7">
    <name type="scientific">Tetraodon nigroviridis</name>
    <name type="common">Spotted green pufferfish</name>
    <name type="synonym">Chelonodon nigroviridis</name>
    <dbReference type="NCBI Taxonomy" id="99883"/>
    <lineage>
        <taxon>Eukaryota</taxon>
        <taxon>Metazoa</taxon>
        <taxon>Chordata</taxon>
        <taxon>Craniata</taxon>
        <taxon>Vertebrata</taxon>
        <taxon>Euteleostomi</taxon>
        <taxon>Actinopterygii</taxon>
        <taxon>Neopterygii</taxon>
        <taxon>Teleostei</taxon>
        <taxon>Neoteleostei</taxon>
        <taxon>Acanthomorphata</taxon>
        <taxon>Eupercaria</taxon>
        <taxon>Tetraodontiformes</taxon>
        <taxon>Tetradontoidea</taxon>
        <taxon>Tetraodontidae</taxon>
        <taxon>Tetraodon</taxon>
    </lineage>
</organism>
<feature type="domain" description="Thyroglobulin type-1" evidence="6">
    <location>
        <begin position="492"/>
        <end position="547"/>
    </location>
</feature>
<dbReference type="PROSITE" id="PS00484">
    <property type="entry name" value="THYROGLOBULIN_1_1"/>
    <property type="match status" value="3"/>
</dbReference>
<comment type="caution">
    <text evidence="7">The sequence shown here is derived from an EMBL/GenBank/DDBJ whole genome shotgun (WGS) entry which is preliminary data.</text>
</comment>
<feature type="domain" description="Thyroglobulin type-1" evidence="6">
    <location>
        <begin position="72"/>
        <end position="123"/>
    </location>
</feature>
<dbReference type="InterPro" id="IPR051950">
    <property type="entry name" value="Dev_reg/Prot_inhib"/>
</dbReference>
<feature type="disulfide bond" evidence="5">
    <location>
        <begin position="471"/>
        <end position="491"/>
    </location>
</feature>
<dbReference type="InterPro" id="IPR036857">
    <property type="entry name" value="Thyroglobulin_1_sf"/>
</dbReference>
<comment type="subcellular location">
    <subcellularLocation>
        <location evidence="1">Secreted</location>
    </subcellularLocation>
</comment>
<dbReference type="EMBL" id="CAAE01012276">
    <property type="protein sequence ID" value="CAF94496.1"/>
    <property type="molecule type" value="Genomic_DNA"/>
</dbReference>
<keyword evidence="3" id="KW-0677">Repeat</keyword>
<dbReference type="CDD" id="cd00191">
    <property type="entry name" value="TY"/>
    <property type="match status" value="5"/>
</dbReference>
<evidence type="ECO:0000256" key="5">
    <source>
        <dbReference type="PROSITE-ProRule" id="PRU00500"/>
    </source>
</evidence>
<reference evidence="7" key="1">
    <citation type="journal article" date="2004" name="Nature">
        <title>Genome duplication in the teleost fish Tetraodon nigroviridis reveals the early vertebrate proto-karyotype.</title>
        <authorList>
            <person name="Jaillon O."/>
            <person name="Aury J.-M."/>
            <person name="Brunet F."/>
            <person name="Petit J.-L."/>
            <person name="Stange-Thomann N."/>
            <person name="Mauceli E."/>
            <person name="Bouneau L."/>
            <person name="Fischer C."/>
            <person name="Ozouf-Costaz C."/>
            <person name="Bernot A."/>
            <person name="Nicaud S."/>
            <person name="Jaffe D."/>
            <person name="Fisher S."/>
            <person name="Lutfalla G."/>
            <person name="Dossat C."/>
            <person name="Segurens B."/>
            <person name="Dasilva C."/>
            <person name="Salanoubat M."/>
            <person name="Levy M."/>
            <person name="Boudet N."/>
            <person name="Castellano S."/>
            <person name="Anthouard V."/>
            <person name="Jubin C."/>
            <person name="Castelli V."/>
            <person name="Katinka M."/>
            <person name="Vacherie B."/>
            <person name="Biemont C."/>
            <person name="Skalli Z."/>
            <person name="Cattolico L."/>
            <person name="Poulain J."/>
            <person name="De Berardinis V."/>
            <person name="Cruaud C."/>
            <person name="Duprat S."/>
            <person name="Brottier P."/>
            <person name="Coutanceau J.-P."/>
            <person name="Gouzy J."/>
            <person name="Parra G."/>
            <person name="Lardier G."/>
            <person name="Chapple C."/>
            <person name="McKernan K.J."/>
            <person name="McEwan P."/>
            <person name="Bosak S."/>
            <person name="Kellis M."/>
            <person name="Volff J.-N."/>
            <person name="Guigo R."/>
            <person name="Zody M.C."/>
            <person name="Mesirov J."/>
            <person name="Lindblad-Toh K."/>
            <person name="Birren B."/>
            <person name="Nusbaum C."/>
            <person name="Kahn D."/>
            <person name="Robinson-Rechavi M."/>
            <person name="Laudet V."/>
            <person name="Schachter V."/>
            <person name="Quetier F."/>
            <person name="Saurin W."/>
            <person name="Scarpelli C."/>
            <person name="Wincker P."/>
            <person name="Lander E.S."/>
            <person name="Weissenbach J."/>
            <person name="Roest Crollius H."/>
        </authorList>
    </citation>
    <scope>NUCLEOTIDE SEQUENCE [LARGE SCALE GENOMIC DNA]</scope>
</reference>
<comment type="caution">
    <text evidence="5">Lacks conserved residue(s) required for the propagation of feature annotation.</text>
</comment>
<dbReference type="KEGG" id="tng:GSTEN00010615G001"/>
<dbReference type="Pfam" id="PF00086">
    <property type="entry name" value="Thyroglobulin_1"/>
    <property type="match status" value="5"/>
</dbReference>